<reference evidence="1" key="1">
    <citation type="submission" date="2015-03" db="EMBL/GenBank/DDBJ databases">
        <authorList>
            <person name="Xie B.-B."/>
            <person name="Rong J.-C."/>
            <person name="Qin Q.-L."/>
            <person name="Zhang Y.-Z."/>
        </authorList>
    </citation>
    <scope>NUCLEOTIDE SEQUENCE</scope>
    <source>
        <strain evidence="1">DSM 14585</strain>
    </source>
</reference>
<accession>A0ACA8E2X4</accession>
<evidence type="ECO:0000313" key="2">
    <source>
        <dbReference type="Proteomes" id="UP000217277"/>
    </source>
</evidence>
<dbReference type="EMBL" id="CP011012">
    <property type="protein sequence ID" value="ATC84675.1"/>
    <property type="molecule type" value="Genomic_DNA"/>
</dbReference>
<keyword evidence="2" id="KW-1185">Reference proteome</keyword>
<evidence type="ECO:0000313" key="1">
    <source>
        <dbReference type="EMBL" id="ATC84675.1"/>
    </source>
</evidence>
<proteinExistence type="predicted"/>
<gene>
    <name evidence="1" type="ORF">PAGA_b0829</name>
</gene>
<dbReference type="Proteomes" id="UP000217277">
    <property type="component" value="Chromosome II"/>
</dbReference>
<name>A0ACA8E2X4_9GAMM</name>
<sequence>MDFDIVFKYQWFNFYFSVGTTLDYVIPSKQYTQQGIPL</sequence>
<organism evidence="1 2">
    <name type="scientific">Pseudoalteromonas agarivorans DSM 14585</name>
    <dbReference type="NCBI Taxonomy" id="1312369"/>
    <lineage>
        <taxon>Bacteria</taxon>
        <taxon>Pseudomonadati</taxon>
        <taxon>Pseudomonadota</taxon>
        <taxon>Gammaproteobacteria</taxon>
        <taxon>Alteromonadales</taxon>
        <taxon>Pseudoalteromonadaceae</taxon>
        <taxon>Pseudoalteromonas</taxon>
    </lineage>
</organism>
<protein>
    <submittedName>
        <fullName evidence="1">Uncharacterized protein</fullName>
    </submittedName>
</protein>